<dbReference type="Proteomes" id="UP000750334">
    <property type="component" value="Unassembled WGS sequence"/>
</dbReference>
<reference evidence="1 2" key="1">
    <citation type="submission" date="2020-11" db="EMBL/GenBank/DDBJ databases">
        <title>Kefir isolates.</title>
        <authorList>
            <person name="Marcisauskas S."/>
            <person name="Kim Y."/>
            <person name="Blasche S."/>
        </authorList>
    </citation>
    <scope>NUCLEOTIDE SEQUENCE [LARGE SCALE GENOMIC DNA]</scope>
    <source>
        <strain evidence="1 2">OG2</strain>
    </source>
</reference>
<comment type="caution">
    <text evidence="1">The sequence shown here is derived from an EMBL/GenBank/DDBJ whole genome shotgun (WGS) entry which is preliminary data.</text>
</comment>
<gene>
    <name evidence="1" type="ORF">C6P45_002331</name>
</gene>
<accession>A0A9P7B489</accession>
<protein>
    <submittedName>
        <fullName evidence="1">Uncharacterized protein</fullName>
    </submittedName>
</protein>
<name>A0A9P7B489_MAUEX</name>
<dbReference type="OrthoDB" id="10393533at2759"/>
<organism evidence="1 2">
    <name type="scientific">Maudiozyma exigua</name>
    <name type="common">Yeast</name>
    <name type="synonym">Kazachstania exigua</name>
    <dbReference type="NCBI Taxonomy" id="34358"/>
    <lineage>
        <taxon>Eukaryota</taxon>
        <taxon>Fungi</taxon>
        <taxon>Dikarya</taxon>
        <taxon>Ascomycota</taxon>
        <taxon>Saccharomycotina</taxon>
        <taxon>Saccharomycetes</taxon>
        <taxon>Saccharomycetales</taxon>
        <taxon>Saccharomycetaceae</taxon>
        <taxon>Maudiozyma</taxon>
    </lineage>
</organism>
<evidence type="ECO:0000313" key="2">
    <source>
        <dbReference type="Proteomes" id="UP000750334"/>
    </source>
</evidence>
<proteinExistence type="predicted"/>
<keyword evidence="2" id="KW-1185">Reference proteome</keyword>
<sequence length="152" mass="17316">MSNITQLLLIIDRFMEELDVPLEPLLKLFRLSNQHLIIIPNLLTVLECSVNNDFSPNSNYFPDVASYNHVSSSYDSILSDGTILSSIFSTSTDTHDSITSCIHVTDIFDKHNKSKSTVVKIVSHSKSAGSRIFQNRDQIPQKKHNIRRWKNK</sequence>
<evidence type="ECO:0000313" key="1">
    <source>
        <dbReference type="EMBL" id="KAG0657798.1"/>
    </source>
</evidence>
<dbReference type="EMBL" id="PUHR01000227">
    <property type="protein sequence ID" value="KAG0657798.1"/>
    <property type="molecule type" value="Genomic_DNA"/>
</dbReference>
<dbReference type="AlphaFoldDB" id="A0A9P7B489"/>